<keyword evidence="1" id="KW-0804">Transcription</keyword>
<dbReference type="EMBL" id="JBHSMC010000003">
    <property type="protein sequence ID" value="MFC5464060.1"/>
    <property type="molecule type" value="Genomic_DNA"/>
</dbReference>
<dbReference type="PANTHER" id="PTHR35787:SF1">
    <property type="entry name" value="GLYCEROL UPTAKE OPERON ANTITERMINATOR REGULATORY PROTEIN"/>
    <property type="match status" value="1"/>
</dbReference>
<gene>
    <name evidence="2" type="ORF">ACFPM4_04730</name>
</gene>
<comment type="function">
    <text evidence="1">Regulates expression of the glpD operon. In the presence of glycerol 3-phosphate (G3P) causes antitermination of transcription of glpD at the inverted repeat of the leader region to enhance its transcription. Binds and stabilizes glpD leader mRNA.</text>
</comment>
<sequence length="197" mass="21372">MVLLHKIGQKPVIAAVRNPNDTEKALESGVDNLFFMGGSVKEMIHAVKITSDAGKNAFIHLDLIRGLSSIDKEVLPFIVEYMGADGIITPKSHLIKDAQKIGLYAILHFFILDSLALENALKLATKIKPDGIELMPGVVEKVVSRFTEELPDIPVIASGLIETVEEVSTILHAGATSLSISNPSLWPLSFKDIHPSN</sequence>
<keyword evidence="3" id="KW-1185">Reference proteome</keyword>
<dbReference type="InterPro" id="IPR006699">
    <property type="entry name" value="GlpP"/>
</dbReference>
<dbReference type="SUPFAM" id="SSF110391">
    <property type="entry name" value="GlpP-like"/>
    <property type="match status" value="1"/>
</dbReference>
<evidence type="ECO:0000313" key="2">
    <source>
        <dbReference type="EMBL" id="MFC5464060.1"/>
    </source>
</evidence>
<comment type="caution">
    <text evidence="2">The sequence shown here is derived from an EMBL/GenBank/DDBJ whole genome shotgun (WGS) entry which is preliminary data.</text>
</comment>
<dbReference type="InterPro" id="IPR013785">
    <property type="entry name" value="Aldolase_TIM"/>
</dbReference>
<dbReference type="RefSeq" id="WP_382348327.1">
    <property type="nucleotide sequence ID" value="NZ_JBHSMC010000003.1"/>
</dbReference>
<dbReference type="Pfam" id="PF04309">
    <property type="entry name" value="G3P_antiterm"/>
    <property type="match status" value="1"/>
</dbReference>
<accession>A0ABW0LDW1</accession>
<proteinExistence type="predicted"/>
<name>A0ABW0LDW1_9BACI</name>
<dbReference type="PIRSF" id="PIRSF016897">
    <property type="entry name" value="GlpP"/>
    <property type="match status" value="1"/>
</dbReference>
<keyword evidence="1" id="KW-0694">RNA-binding</keyword>
<keyword evidence="1" id="KW-0319">Glycerol metabolism</keyword>
<evidence type="ECO:0000313" key="3">
    <source>
        <dbReference type="Proteomes" id="UP001596147"/>
    </source>
</evidence>
<dbReference type="Gene3D" id="3.20.20.70">
    <property type="entry name" value="Aldolase class I"/>
    <property type="match status" value="1"/>
</dbReference>
<evidence type="ECO:0000256" key="1">
    <source>
        <dbReference type="PIRNR" id="PIRNR016897"/>
    </source>
</evidence>
<keyword evidence="1" id="KW-0805">Transcription regulation</keyword>
<reference evidence="3" key="1">
    <citation type="journal article" date="2019" name="Int. J. Syst. Evol. Microbiol.">
        <title>The Global Catalogue of Microorganisms (GCM) 10K type strain sequencing project: providing services to taxonomists for standard genome sequencing and annotation.</title>
        <authorList>
            <consortium name="The Broad Institute Genomics Platform"/>
            <consortium name="The Broad Institute Genome Sequencing Center for Infectious Disease"/>
            <person name="Wu L."/>
            <person name="Ma J."/>
        </authorList>
    </citation>
    <scope>NUCLEOTIDE SEQUENCE [LARGE SCALE GENOMIC DNA]</scope>
    <source>
        <strain evidence="3">CGMCC 1.12237</strain>
    </source>
</reference>
<protein>
    <recommendedName>
        <fullName evidence="1">Glycerol uptake operon antiterminator regulatory protein</fullName>
    </recommendedName>
</protein>
<dbReference type="Proteomes" id="UP001596147">
    <property type="component" value="Unassembled WGS sequence"/>
</dbReference>
<dbReference type="PANTHER" id="PTHR35787">
    <property type="entry name" value="GLYCEROL UPTAKE OPERON ANTITERMINATOR REGULATORY PROTEIN"/>
    <property type="match status" value="1"/>
</dbReference>
<organism evidence="2 3">
    <name type="scientific">Lederbergia graminis</name>
    <dbReference type="NCBI Taxonomy" id="735518"/>
    <lineage>
        <taxon>Bacteria</taxon>
        <taxon>Bacillati</taxon>
        <taxon>Bacillota</taxon>
        <taxon>Bacilli</taxon>
        <taxon>Bacillales</taxon>
        <taxon>Bacillaceae</taxon>
        <taxon>Lederbergia</taxon>
    </lineage>
</organism>